<dbReference type="CDD" id="cd07750">
    <property type="entry name" value="PolyPPase_VTC_like"/>
    <property type="match status" value="1"/>
</dbReference>
<dbReference type="RefSeq" id="WP_134378805.1">
    <property type="nucleotide sequence ID" value="NZ_SORX01000001.1"/>
</dbReference>
<organism evidence="2 3">
    <name type="scientific">Jeotgalibacillus salarius</name>
    <dbReference type="NCBI Taxonomy" id="546023"/>
    <lineage>
        <taxon>Bacteria</taxon>
        <taxon>Bacillati</taxon>
        <taxon>Bacillota</taxon>
        <taxon>Bacilli</taxon>
        <taxon>Bacillales</taxon>
        <taxon>Caryophanaceae</taxon>
        <taxon>Jeotgalibacillus</taxon>
    </lineage>
</organism>
<feature type="domain" description="VTC" evidence="1">
    <location>
        <begin position="7"/>
        <end position="232"/>
    </location>
</feature>
<dbReference type="Gene3D" id="3.20.100.30">
    <property type="entry name" value="VTC, catalytic tunnel domain"/>
    <property type="match status" value="1"/>
</dbReference>
<dbReference type="Pfam" id="PF09359">
    <property type="entry name" value="VTC"/>
    <property type="match status" value="1"/>
</dbReference>
<dbReference type="OrthoDB" id="185578at2"/>
<dbReference type="InterPro" id="IPR042267">
    <property type="entry name" value="VTC_sf"/>
</dbReference>
<evidence type="ECO:0000313" key="2">
    <source>
        <dbReference type="EMBL" id="TFE03976.1"/>
    </source>
</evidence>
<dbReference type="EMBL" id="SORX01000001">
    <property type="protein sequence ID" value="TFE03976.1"/>
    <property type="molecule type" value="Genomic_DNA"/>
</dbReference>
<protein>
    <submittedName>
        <fullName evidence="2">Polyphosphate polymerase domain-containing protein</fullName>
    </submittedName>
</protein>
<proteinExistence type="predicted"/>
<name>A0A4Y8LM02_9BACL</name>
<accession>A0A4Y8LM02</accession>
<comment type="caution">
    <text evidence="2">The sequence shown here is derived from an EMBL/GenBank/DDBJ whole genome shotgun (WGS) entry which is preliminary data.</text>
</comment>
<evidence type="ECO:0000313" key="3">
    <source>
        <dbReference type="Proteomes" id="UP000297776"/>
    </source>
</evidence>
<reference evidence="2 3" key="1">
    <citation type="submission" date="2019-03" db="EMBL/GenBank/DDBJ databases">
        <authorList>
            <person name="Yang Y."/>
        </authorList>
    </citation>
    <scope>NUCLEOTIDE SEQUENCE [LARGE SCALE GENOMIC DNA]</scope>
    <source>
        <strain evidence="2 3">ASL-1</strain>
    </source>
</reference>
<evidence type="ECO:0000259" key="1">
    <source>
        <dbReference type="Pfam" id="PF09359"/>
    </source>
</evidence>
<dbReference type="GO" id="GO:0006799">
    <property type="term" value="P:polyphosphate biosynthetic process"/>
    <property type="evidence" value="ECO:0007669"/>
    <property type="project" value="UniProtKB-ARBA"/>
</dbReference>
<dbReference type="AlphaFoldDB" id="A0A4Y8LM02"/>
<dbReference type="Proteomes" id="UP000297776">
    <property type="component" value="Unassembled WGS sequence"/>
</dbReference>
<keyword evidence="3" id="KW-1185">Reference proteome</keyword>
<sequence length="244" mass="29124">MAIEIFKRYEIKYLLSFDEYLRFREAILPYMKFDDYGNNEGKYNIVSLYFDSEDYKIYYETRNKLRFRQKLRLRVYGDADLNSQSFFEIKQKFKNVVNKRRTILPLNEAYSLIQNPSLDLQQIHASNPQILKEALHFQSIYQLKPEVIVSYDRQALSGIEQKDLRVTFDYNLMCRNHDLKIENGPQGIHFIDKDKVVLEVKVSDSVPFWLSRLLSDFECSRQSVSKFCTSIDLTTQQHLQKMIH</sequence>
<gene>
    <name evidence="2" type="ORF">E2626_01215</name>
</gene>
<dbReference type="InterPro" id="IPR018966">
    <property type="entry name" value="VTC_domain"/>
</dbReference>